<protein>
    <recommendedName>
        <fullName evidence="3">ATPase AAA-type core domain-containing protein</fullName>
    </recommendedName>
</protein>
<reference evidence="1" key="1">
    <citation type="submission" date="2010-02" db="EMBL/GenBank/DDBJ databases">
        <title>Sequencing and annotation of the Blastocystis hominis genome.</title>
        <authorList>
            <person name="Wincker P."/>
        </authorList>
    </citation>
    <scope>NUCLEOTIDE SEQUENCE</scope>
    <source>
        <strain evidence="1">Singapore isolate B</strain>
    </source>
</reference>
<dbReference type="Gene3D" id="1.10.8.60">
    <property type="match status" value="1"/>
</dbReference>
<evidence type="ECO:0000313" key="1">
    <source>
        <dbReference type="EMBL" id="CBK24242.2"/>
    </source>
</evidence>
<dbReference type="AlphaFoldDB" id="D8M853"/>
<dbReference type="GO" id="GO:0016887">
    <property type="term" value="F:ATP hydrolysis activity"/>
    <property type="evidence" value="ECO:0007669"/>
    <property type="project" value="TreeGrafter"/>
</dbReference>
<dbReference type="PANTHER" id="PTHR23074:SF83">
    <property type="entry name" value="VACUOLAR PROTEIN SORTING-ASSOCIATED PROTEIN 4A"/>
    <property type="match status" value="1"/>
</dbReference>
<dbReference type="InParanoid" id="D8M853"/>
<dbReference type="OrthoDB" id="29072at2759"/>
<name>D8M853_BLAHO</name>
<dbReference type="SUPFAM" id="SSF52540">
    <property type="entry name" value="P-loop containing nucleoside triphosphate hydrolases"/>
    <property type="match status" value="1"/>
</dbReference>
<keyword evidence="2" id="KW-1185">Reference proteome</keyword>
<dbReference type="GO" id="GO:0016197">
    <property type="term" value="P:endosomal transport"/>
    <property type="evidence" value="ECO:0007669"/>
    <property type="project" value="TreeGrafter"/>
</dbReference>
<dbReference type="PANTHER" id="PTHR23074">
    <property type="entry name" value="AAA DOMAIN-CONTAINING"/>
    <property type="match status" value="1"/>
</dbReference>
<dbReference type="GO" id="GO:0007033">
    <property type="term" value="P:vacuole organization"/>
    <property type="evidence" value="ECO:0007669"/>
    <property type="project" value="TreeGrafter"/>
</dbReference>
<proteinExistence type="predicted"/>
<dbReference type="RefSeq" id="XP_012898290.1">
    <property type="nucleotide sequence ID" value="XM_013042836.1"/>
</dbReference>
<accession>D8M853</accession>
<dbReference type="InterPro" id="IPR027417">
    <property type="entry name" value="P-loop_NTPase"/>
</dbReference>
<sequence length="221" mass="25420">MFSLAPQKSPICKYSFDSLIHRVIKRAFELAIEKKPSILFIDEIETLHFHGNNTLLNDCIRNTIYTLQQEMGVVEQKFKDPWNISQSIITQFPKRVYCKLPNKAARLTLLEKFFEQVNHVLNEEDFEFLANSTEGFTCLDIKKLADSAATLRIEILSKYTHFYLGKDKLFHASNASCSQAIEINIGELPQTIIAGLEFTRVNKKLQNELSPLPYALSWLMS</sequence>
<evidence type="ECO:0000313" key="2">
    <source>
        <dbReference type="Proteomes" id="UP000008312"/>
    </source>
</evidence>
<evidence type="ECO:0008006" key="3">
    <source>
        <dbReference type="Google" id="ProtNLM"/>
    </source>
</evidence>
<dbReference type="Proteomes" id="UP000008312">
    <property type="component" value="Unassembled WGS sequence"/>
</dbReference>
<dbReference type="GeneID" id="24922876"/>
<dbReference type="Gene3D" id="3.40.50.300">
    <property type="entry name" value="P-loop containing nucleotide triphosphate hydrolases"/>
    <property type="match status" value="1"/>
</dbReference>
<dbReference type="InterPro" id="IPR050304">
    <property type="entry name" value="MT-severing_AAA_ATPase"/>
</dbReference>
<dbReference type="EMBL" id="FN668683">
    <property type="protein sequence ID" value="CBK24242.2"/>
    <property type="molecule type" value="Genomic_DNA"/>
</dbReference>
<gene>
    <name evidence="1" type="ORF">GSBLH_T00006752001</name>
</gene>
<organism evidence="1">
    <name type="scientific">Blastocystis hominis</name>
    <dbReference type="NCBI Taxonomy" id="12968"/>
    <lineage>
        <taxon>Eukaryota</taxon>
        <taxon>Sar</taxon>
        <taxon>Stramenopiles</taxon>
        <taxon>Bigyra</taxon>
        <taxon>Opalozoa</taxon>
        <taxon>Opalinata</taxon>
        <taxon>Blastocystidae</taxon>
        <taxon>Blastocystis</taxon>
    </lineage>
</organism>